<dbReference type="CDD" id="cd07432">
    <property type="entry name" value="PHP_HisPPase"/>
    <property type="match status" value="1"/>
</dbReference>
<dbReference type="SUPFAM" id="SSF89550">
    <property type="entry name" value="PHP domain-like"/>
    <property type="match status" value="1"/>
</dbReference>
<proteinExistence type="predicted"/>
<name>A0A0E9LX25_9BACT</name>
<dbReference type="EMBL" id="BAZW01000018">
    <property type="protein sequence ID" value="GAO30122.1"/>
    <property type="molecule type" value="Genomic_DNA"/>
</dbReference>
<feature type="domain" description="Polymerase/histidinol phosphatase N-terminal" evidence="1">
    <location>
        <begin position="6"/>
        <end position="74"/>
    </location>
</feature>
<gene>
    <name evidence="2" type="ORF">JCM15548_12374</name>
</gene>
<dbReference type="InterPro" id="IPR016195">
    <property type="entry name" value="Pol/histidinol_Pase-like"/>
</dbReference>
<dbReference type="STRING" id="1236989.JCM15548_12374"/>
<dbReference type="SMART" id="SM00481">
    <property type="entry name" value="POLIIIAc"/>
    <property type="match status" value="1"/>
</dbReference>
<comment type="caution">
    <text evidence="2">The sequence shown here is derived from an EMBL/GenBank/DDBJ whole genome shotgun (WGS) entry which is preliminary data.</text>
</comment>
<reference evidence="2 3" key="1">
    <citation type="journal article" date="2015" name="Microbes Environ.">
        <title>Distribution and evolution of nitrogen fixation genes in the phylum bacteroidetes.</title>
        <authorList>
            <person name="Inoue J."/>
            <person name="Oshima K."/>
            <person name="Suda W."/>
            <person name="Sakamoto M."/>
            <person name="Iino T."/>
            <person name="Noda S."/>
            <person name="Hongoh Y."/>
            <person name="Hattori M."/>
            <person name="Ohkuma M."/>
        </authorList>
    </citation>
    <scope>NUCLEOTIDE SEQUENCE [LARGE SCALE GENOMIC DNA]</scope>
    <source>
        <strain evidence="2">JCM 15548</strain>
    </source>
</reference>
<dbReference type="Proteomes" id="UP000032900">
    <property type="component" value="Unassembled WGS sequence"/>
</dbReference>
<dbReference type="GO" id="GO:0004534">
    <property type="term" value="F:5'-3' RNA exonuclease activity"/>
    <property type="evidence" value="ECO:0007669"/>
    <property type="project" value="TreeGrafter"/>
</dbReference>
<dbReference type="InterPro" id="IPR003141">
    <property type="entry name" value="Pol/His_phosphatase_N"/>
</dbReference>
<dbReference type="Pfam" id="PF02811">
    <property type="entry name" value="PHP"/>
    <property type="match status" value="1"/>
</dbReference>
<dbReference type="RefSeq" id="WP_083985076.1">
    <property type="nucleotide sequence ID" value="NZ_BAZW01000018.1"/>
</dbReference>
<dbReference type="InterPro" id="IPR052018">
    <property type="entry name" value="PHP_domain"/>
</dbReference>
<dbReference type="PANTHER" id="PTHR42924:SF3">
    <property type="entry name" value="POLYMERASE_HISTIDINOL PHOSPHATASE N-TERMINAL DOMAIN-CONTAINING PROTEIN"/>
    <property type="match status" value="1"/>
</dbReference>
<protein>
    <submittedName>
        <fullName evidence="2">Metal-dependent phosphoesterase</fullName>
    </submittedName>
</protein>
<evidence type="ECO:0000259" key="1">
    <source>
        <dbReference type="SMART" id="SM00481"/>
    </source>
</evidence>
<evidence type="ECO:0000313" key="3">
    <source>
        <dbReference type="Proteomes" id="UP000032900"/>
    </source>
</evidence>
<evidence type="ECO:0000313" key="2">
    <source>
        <dbReference type="EMBL" id="GAO30122.1"/>
    </source>
</evidence>
<sequence length="247" mass="28279">MQWFRADLHIHTVLSPCGDLEMSPERIVEEALRNELDVIAITDHNSTKQAPEVMALGREKGLLVLGGAEINTQEEVHCVALFEELVQLANFQDYLDAHLPGILNKPDLFGHQVWVNRNEEIMGEEQRLLWSALDQHLEEVSEKVRQLRGLFFPAHIDRPVNGLLRQLGFVPEQLQADALEVCQYSSEWEDDYSDLSEKFAIISNSDAHTLDQIGQRYTMLWMEDLTFCEIRLALSGQKGRKAKPMSR</sequence>
<dbReference type="InterPro" id="IPR004013">
    <property type="entry name" value="PHP_dom"/>
</dbReference>
<dbReference type="AlphaFoldDB" id="A0A0E9LX25"/>
<dbReference type="Gene3D" id="3.20.20.140">
    <property type="entry name" value="Metal-dependent hydrolases"/>
    <property type="match status" value="1"/>
</dbReference>
<organism evidence="2 3">
    <name type="scientific">Geofilum rubicundum JCM 15548</name>
    <dbReference type="NCBI Taxonomy" id="1236989"/>
    <lineage>
        <taxon>Bacteria</taxon>
        <taxon>Pseudomonadati</taxon>
        <taxon>Bacteroidota</taxon>
        <taxon>Bacteroidia</taxon>
        <taxon>Marinilabiliales</taxon>
        <taxon>Marinilabiliaceae</taxon>
        <taxon>Geofilum</taxon>
    </lineage>
</organism>
<accession>A0A0E9LX25</accession>
<keyword evidence="3" id="KW-1185">Reference proteome</keyword>
<dbReference type="GO" id="GO:0035312">
    <property type="term" value="F:5'-3' DNA exonuclease activity"/>
    <property type="evidence" value="ECO:0007669"/>
    <property type="project" value="TreeGrafter"/>
</dbReference>
<dbReference type="PANTHER" id="PTHR42924">
    <property type="entry name" value="EXONUCLEASE"/>
    <property type="match status" value="1"/>
</dbReference>